<feature type="transmembrane region" description="Helical" evidence="1">
    <location>
        <begin position="139"/>
        <end position="158"/>
    </location>
</feature>
<evidence type="ECO:0000256" key="1">
    <source>
        <dbReference type="SAM" id="Phobius"/>
    </source>
</evidence>
<sequence length="323" mass="37077">MTQTFPTKLNAYLTIALCITGIILPIIILGIIRSFRKGRQLKSPQFVSKYGTILEGIRSFKKKKLTITQNIALYWNAITIARWGISIAIFVFLKDLASLQVILLLSISLLFTLLIAFIQPFSIDDQRGQGASFVMNENYFKLLNEIFVTYYLIVLLMLTDITTDIELRAIFGMIELGIVVTCVLTNILKGGLAATNQYLIRKRKQKMTEAQRLAMIQNEKRKLEQAQNQAMWRQEVDMDLSMPYNLGDQPESTFIRVRTKPNSAQFTMKEITTNISQLQQSDGYAYRFEGDDSMHSDLTQVIRKTGHEELPFKEQGRALYFNR</sequence>
<keyword evidence="1" id="KW-0472">Membrane</keyword>
<reference evidence="2" key="1">
    <citation type="submission" date="2019-06" db="EMBL/GenBank/DDBJ databases">
        <authorList>
            <person name="Zheng W."/>
        </authorList>
    </citation>
    <scope>NUCLEOTIDE SEQUENCE</scope>
    <source>
        <strain evidence="2">QDHG01</strain>
    </source>
</reference>
<accession>A0A8J8TAA3</accession>
<dbReference type="Proteomes" id="UP000785679">
    <property type="component" value="Unassembled WGS sequence"/>
</dbReference>
<feature type="transmembrane region" description="Helical" evidence="1">
    <location>
        <begin position="99"/>
        <end position="118"/>
    </location>
</feature>
<keyword evidence="1" id="KW-1133">Transmembrane helix</keyword>
<evidence type="ECO:0000313" key="2">
    <source>
        <dbReference type="EMBL" id="TNV87201.1"/>
    </source>
</evidence>
<organism evidence="2 3">
    <name type="scientific">Halteria grandinella</name>
    <dbReference type="NCBI Taxonomy" id="5974"/>
    <lineage>
        <taxon>Eukaryota</taxon>
        <taxon>Sar</taxon>
        <taxon>Alveolata</taxon>
        <taxon>Ciliophora</taxon>
        <taxon>Intramacronucleata</taxon>
        <taxon>Spirotrichea</taxon>
        <taxon>Stichotrichia</taxon>
        <taxon>Sporadotrichida</taxon>
        <taxon>Halteriidae</taxon>
        <taxon>Halteria</taxon>
    </lineage>
</organism>
<dbReference type="AlphaFoldDB" id="A0A8J8TAA3"/>
<keyword evidence="1" id="KW-0812">Transmembrane</keyword>
<gene>
    <name evidence="2" type="ORF">FGO68_gene17738</name>
</gene>
<feature type="transmembrane region" description="Helical" evidence="1">
    <location>
        <begin position="170"/>
        <end position="194"/>
    </location>
</feature>
<feature type="transmembrane region" description="Helical" evidence="1">
    <location>
        <begin position="12"/>
        <end position="32"/>
    </location>
</feature>
<proteinExistence type="predicted"/>
<keyword evidence="3" id="KW-1185">Reference proteome</keyword>
<dbReference type="EMBL" id="RRYP01000579">
    <property type="protein sequence ID" value="TNV87201.1"/>
    <property type="molecule type" value="Genomic_DNA"/>
</dbReference>
<comment type="caution">
    <text evidence="2">The sequence shown here is derived from an EMBL/GenBank/DDBJ whole genome shotgun (WGS) entry which is preliminary data.</text>
</comment>
<evidence type="ECO:0000313" key="3">
    <source>
        <dbReference type="Proteomes" id="UP000785679"/>
    </source>
</evidence>
<feature type="transmembrane region" description="Helical" evidence="1">
    <location>
        <begin position="71"/>
        <end position="93"/>
    </location>
</feature>
<protein>
    <submittedName>
        <fullName evidence="2">Uncharacterized protein</fullName>
    </submittedName>
</protein>
<name>A0A8J8TAA3_HALGN</name>